<dbReference type="PROSITE" id="PS51257">
    <property type="entry name" value="PROKAR_LIPOPROTEIN"/>
    <property type="match status" value="1"/>
</dbReference>
<evidence type="ECO:0000256" key="1">
    <source>
        <dbReference type="SAM" id="SignalP"/>
    </source>
</evidence>
<reference evidence="3 4" key="1">
    <citation type="submission" date="2020-08" db="EMBL/GenBank/DDBJ databases">
        <title>Emergence of ISAba1-mediated novel tet(X) in Acinetobacter variabilis from a chicken farm.</title>
        <authorList>
            <person name="Peng K."/>
            <person name="Li R."/>
        </authorList>
    </citation>
    <scope>NUCLEOTIDE SEQUENCE [LARGE SCALE GENOMIC DNA]</scope>
    <source>
        <strain evidence="3 4">XM9F202-2</strain>
    </source>
</reference>
<dbReference type="EMBL" id="CP060811">
    <property type="protein sequence ID" value="QQN87155.1"/>
    <property type="molecule type" value="Genomic_DNA"/>
</dbReference>
<dbReference type="Pfam" id="PF01551">
    <property type="entry name" value="Peptidase_M23"/>
    <property type="match status" value="1"/>
</dbReference>
<feature type="chain" id="PRO_5032745910" evidence="1">
    <location>
        <begin position="24"/>
        <end position="187"/>
    </location>
</feature>
<dbReference type="Gene3D" id="2.70.70.10">
    <property type="entry name" value="Glucose Permease (Domain IIA)"/>
    <property type="match status" value="1"/>
</dbReference>
<dbReference type="GO" id="GO:0004222">
    <property type="term" value="F:metalloendopeptidase activity"/>
    <property type="evidence" value="ECO:0007669"/>
    <property type="project" value="TreeGrafter"/>
</dbReference>
<dbReference type="AlphaFoldDB" id="A0A7T7WG81"/>
<name>A0A7T7WG81_9GAMM</name>
<gene>
    <name evidence="3" type="ORF">IAQ69_09755</name>
</gene>
<proteinExistence type="predicted"/>
<evidence type="ECO:0000259" key="2">
    <source>
        <dbReference type="Pfam" id="PF01551"/>
    </source>
</evidence>
<dbReference type="PANTHER" id="PTHR21666">
    <property type="entry name" value="PEPTIDASE-RELATED"/>
    <property type="match status" value="1"/>
</dbReference>
<dbReference type="InterPro" id="IPR050570">
    <property type="entry name" value="Cell_wall_metabolism_enzyme"/>
</dbReference>
<evidence type="ECO:0000313" key="3">
    <source>
        <dbReference type="EMBL" id="QQN87155.1"/>
    </source>
</evidence>
<feature type="domain" description="M23ase beta-sheet core" evidence="2">
    <location>
        <begin position="78"/>
        <end position="171"/>
    </location>
</feature>
<dbReference type="PANTHER" id="PTHR21666:SF268">
    <property type="entry name" value="PEPTIDASE M23 DOMAIN-CONTAINING PROTEIN"/>
    <property type="match status" value="1"/>
</dbReference>
<dbReference type="InterPro" id="IPR016047">
    <property type="entry name" value="M23ase_b-sheet_dom"/>
</dbReference>
<dbReference type="SUPFAM" id="SSF51261">
    <property type="entry name" value="Duplicated hybrid motif"/>
    <property type="match status" value="1"/>
</dbReference>
<protein>
    <submittedName>
        <fullName evidence="3">M23 family metallopeptidase</fullName>
    </submittedName>
</protein>
<accession>A0A7T7WG81</accession>
<feature type="signal peptide" evidence="1">
    <location>
        <begin position="1"/>
        <end position="23"/>
    </location>
</feature>
<dbReference type="RefSeq" id="WP_179993073.1">
    <property type="nucleotide sequence ID" value="NZ_CP060811.1"/>
</dbReference>
<sequence length="187" mass="20726">MRAIVKIPKILLLIFSLSILLTACQPPPSGEPAGWKSPYLYWQLKKSELIRPVEIPVQGVKPRQIQDTWGGARSEGRKHEGTDIFAQRGTPVVSATQGIVRKIGTNNLGGKVIWITGPNLSQHYYAHLEDYAEHIQEGDWVEAGEIIAYVGNTGNAKNTPPHLHYGIYLSGEGATNPYPYLKVEELE</sequence>
<evidence type="ECO:0000313" key="4">
    <source>
        <dbReference type="Proteomes" id="UP000596079"/>
    </source>
</evidence>
<dbReference type="Proteomes" id="UP000596079">
    <property type="component" value="Chromosome"/>
</dbReference>
<dbReference type="CDD" id="cd12797">
    <property type="entry name" value="M23_peptidase"/>
    <property type="match status" value="1"/>
</dbReference>
<keyword evidence="1" id="KW-0732">Signal</keyword>
<dbReference type="GeneID" id="89665586"/>
<organism evidence="3 4">
    <name type="scientific">Acinetobacter variabilis</name>
    <dbReference type="NCBI Taxonomy" id="70346"/>
    <lineage>
        <taxon>Bacteria</taxon>
        <taxon>Pseudomonadati</taxon>
        <taxon>Pseudomonadota</taxon>
        <taxon>Gammaproteobacteria</taxon>
        <taxon>Moraxellales</taxon>
        <taxon>Moraxellaceae</taxon>
        <taxon>Acinetobacter</taxon>
    </lineage>
</organism>
<dbReference type="InterPro" id="IPR011055">
    <property type="entry name" value="Dup_hybrid_motif"/>
</dbReference>